<dbReference type="STRING" id="355548.SAMN04487945_2477"/>
<keyword evidence="1" id="KW-0812">Transmembrane</keyword>
<dbReference type="AlphaFoldDB" id="A0A1I0QDI0"/>
<protein>
    <submittedName>
        <fullName evidence="2">Uncharacterized protein</fullName>
    </submittedName>
</protein>
<keyword evidence="1" id="KW-1133">Transmembrane helix</keyword>
<name>A0A1I0QDI0_9EURY</name>
<organism evidence="2 3">
    <name type="scientific">Halobacterium jilantaiense</name>
    <dbReference type="NCBI Taxonomy" id="355548"/>
    <lineage>
        <taxon>Archaea</taxon>
        <taxon>Methanobacteriati</taxon>
        <taxon>Methanobacteriota</taxon>
        <taxon>Stenosarchaea group</taxon>
        <taxon>Halobacteria</taxon>
        <taxon>Halobacteriales</taxon>
        <taxon>Halobacteriaceae</taxon>
        <taxon>Halobacterium</taxon>
    </lineage>
</organism>
<feature type="transmembrane region" description="Helical" evidence="1">
    <location>
        <begin position="50"/>
        <end position="69"/>
    </location>
</feature>
<sequence length="84" mass="8763">MSTHSVDTSRLLTESRRIGAIVLVGFLLAHLLVAVVDTFMLDLLYGVKGLLAAVIRYTTLLTALCYVLASDGVGTPSAATPGGD</sequence>
<proteinExistence type="predicted"/>
<feature type="transmembrane region" description="Helical" evidence="1">
    <location>
        <begin position="20"/>
        <end position="43"/>
    </location>
</feature>
<keyword evidence="1" id="KW-0472">Membrane</keyword>
<keyword evidence="3" id="KW-1185">Reference proteome</keyword>
<gene>
    <name evidence="2" type="ORF">SAMN04487945_2477</name>
</gene>
<accession>A0A1I0QDI0</accession>
<evidence type="ECO:0000313" key="2">
    <source>
        <dbReference type="EMBL" id="SEW24659.1"/>
    </source>
</evidence>
<dbReference type="EMBL" id="FOJA01000001">
    <property type="protein sequence ID" value="SEW24659.1"/>
    <property type="molecule type" value="Genomic_DNA"/>
</dbReference>
<evidence type="ECO:0000256" key="1">
    <source>
        <dbReference type="SAM" id="Phobius"/>
    </source>
</evidence>
<dbReference type="RefSeq" id="WP_089669679.1">
    <property type="nucleotide sequence ID" value="NZ_FOJA01000001.1"/>
</dbReference>
<evidence type="ECO:0000313" key="3">
    <source>
        <dbReference type="Proteomes" id="UP000198518"/>
    </source>
</evidence>
<reference evidence="2 3" key="1">
    <citation type="submission" date="2016-10" db="EMBL/GenBank/DDBJ databases">
        <authorList>
            <person name="de Groot N.N."/>
        </authorList>
    </citation>
    <scope>NUCLEOTIDE SEQUENCE [LARGE SCALE GENOMIC DNA]</scope>
    <source>
        <strain evidence="2 3">CGMCC 1.5337</strain>
    </source>
</reference>
<dbReference type="Proteomes" id="UP000198518">
    <property type="component" value="Unassembled WGS sequence"/>
</dbReference>